<keyword evidence="2" id="KW-1185">Reference proteome</keyword>
<protein>
    <submittedName>
        <fullName evidence="1">Uncharacterized protein</fullName>
    </submittedName>
</protein>
<proteinExistence type="predicted"/>
<name>A0A482WTB6_LAOST</name>
<dbReference type="Proteomes" id="UP000291343">
    <property type="component" value="Unassembled WGS sequence"/>
</dbReference>
<dbReference type="AlphaFoldDB" id="A0A482WTB6"/>
<evidence type="ECO:0000313" key="1">
    <source>
        <dbReference type="EMBL" id="RZF36411.1"/>
    </source>
</evidence>
<dbReference type="EMBL" id="QKKF02026434">
    <property type="protein sequence ID" value="RZF36411.1"/>
    <property type="molecule type" value="Genomic_DNA"/>
</dbReference>
<reference evidence="1 2" key="1">
    <citation type="journal article" date="2017" name="Gigascience">
        <title>Genome sequence of the small brown planthopper, Laodelphax striatellus.</title>
        <authorList>
            <person name="Zhu J."/>
            <person name="Jiang F."/>
            <person name="Wang X."/>
            <person name="Yang P."/>
            <person name="Bao Y."/>
            <person name="Zhao W."/>
            <person name="Wang W."/>
            <person name="Lu H."/>
            <person name="Wang Q."/>
            <person name="Cui N."/>
            <person name="Li J."/>
            <person name="Chen X."/>
            <person name="Luo L."/>
            <person name="Yu J."/>
            <person name="Kang L."/>
            <person name="Cui F."/>
        </authorList>
    </citation>
    <scope>NUCLEOTIDE SEQUENCE [LARGE SCALE GENOMIC DNA]</scope>
    <source>
        <strain evidence="1">Lst14</strain>
    </source>
</reference>
<gene>
    <name evidence="1" type="ORF">LSTR_LSTR014865</name>
</gene>
<comment type="caution">
    <text evidence="1">The sequence shown here is derived from an EMBL/GenBank/DDBJ whole genome shotgun (WGS) entry which is preliminary data.</text>
</comment>
<accession>A0A482WTB6</accession>
<evidence type="ECO:0000313" key="2">
    <source>
        <dbReference type="Proteomes" id="UP000291343"/>
    </source>
</evidence>
<dbReference type="InParanoid" id="A0A482WTB6"/>
<organism evidence="1 2">
    <name type="scientific">Laodelphax striatellus</name>
    <name type="common">Small brown planthopper</name>
    <name type="synonym">Delphax striatella</name>
    <dbReference type="NCBI Taxonomy" id="195883"/>
    <lineage>
        <taxon>Eukaryota</taxon>
        <taxon>Metazoa</taxon>
        <taxon>Ecdysozoa</taxon>
        <taxon>Arthropoda</taxon>
        <taxon>Hexapoda</taxon>
        <taxon>Insecta</taxon>
        <taxon>Pterygota</taxon>
        <taxon>Neoptera</taxon>
        <taxon>Paraneoptera</taxon>
        <taxon>Hemiptera</taxon>
        <taxon>Auchenorrhyncha</taxon>
        <taxon>Fulgoroidea</taxon>
        <taxon>Delphacidae</taxon>
        <taxon>Criomorphinae</taxon>
        <taxon>Laodelphax</taxon>
    </lineage>
</organism>
<sequence length="127" mass="14438">MCRQVEDSHPARRNCNKEFRRFCLPESSPEVFSISQLRTWRKAGKGELEEFFSLFFQSGIRRQAVRSRREAVGKINAGNSEPAISRQRHFSSGLTPKNKVLHLTSKAYVRPRPAKTNAFAAPCSRGS</sequence>